<evidence type="ECO:0000313" key="2">
    <source>
        <dbReference type="Proteomes" id="UP000005426"/>
    </source>
</evidence>
<protein>
    <submittedName>
        <fullName evidence="1">Uncharacterized protein</fullName>
    </submittedName>
</protein>
<dbReference type="HOGENOM" id="CLU_2886095_0_0_1"/>
<gene>
    <name evidence="1" type="ORF">TRIATDRAFT_299323</name>
</gene>
<dbReference type="Proteomes" id="UP000005426">
    <property type="component" value="Unassembled WGS sequence"/>
</dbReference>
<sequence>MCNQLFELPKKTYLLPCCHEPINALVKTAVRIPYILPSFKRQPADNKIQVALVALLAAAITHK</sequence>
<keyword evidence="2" id="KW-1185">Reference proteome</keyword>
<proteinExistence type="predicted"/>
<accession>G9NU78</accession>
<organism evidence="1 2">
    <name type="scientific">Hypocrea atroviridis (strain ATCC 20476 / IMI 206040)</name>
    <name type="common">Trichoderma atroviride</name>
    <dbReference type="NCBI Taxonomy" id="452589"/>
    <lineage>
        <taxon>Eukaryota</taxon>
        <taxon>Fungi</taxon>
        <taxon>Dikarya</taxon>
        <taxon>Ascomycota</taxon>
        <taxon>Pezizomycotina</taxon>
        <taxon>Sordariomycetes</taxon>
        <taxon>Hypocreomycetidae</taxon>
        <taxon>Hypocreales</taxon>
        <taxon>Hypocreaceae</taxon>
        <taxon>Trichoderma</taxon>
    </lineage>
</organism>
<comment type="caution">
    <text evidence="1">The sequence shown here is derived from an EMBL/GenBank/DDBJ whole genome shotgun (WGS) entry which is preliminary data.</text>
</comment>
<dbReference type="AlphaFoldDB" id="G9NU78"/>
<dbReference type="EMBL" id="ABDG02000023">
    <property type="protein sequence ID" value="EHK45611.1"/>
    <property type="molecule type" value="Genomic_DNA"/>
</dbReference>
<evidence type="ECO:0000313" key="1">
    <source>
        <dbReference type="EMBL" id="EHK45611.1"/>
    </source>
</evidence>
<reference evidence="1 2" key="1">
    <citation type="journal article" date="2011" name="Genome Biol.">
        <title>Comparative genome sequence analysis underscores mycoparasitism as the ancestral life style of Trichoderma.</title>
        <authorList>
            <person name="Kubicek C.P."/>
            <person name="Herrera-Estrella A."/>
            <person name="Seidl-Seiboth V."/>
            <person name="Martinez D.A."/>
            <person name="Druzhinina I.S."/>
            <person name="Thon M."/>
            <person name="Zeilinger S."/>
            <person name="Casas-Flores S."/>
            <person name="Horwitz B.A."/>
            <person name="Mukherjee P.K."/>
            <person name="Mukherjee M."/>
            <person name="Kredics L."/>
            <person name="Alcaraz L.D."/>
            <person name="Aerts A."/>
            <person name="Antal Z."/>
            <person name="Atanasova L."/>
            <person name="Cervantes-Badillo M.G."/>
            <person name="Challacombe J."/>
            <person name="Chertkov O."/>
            <person name="McCluskey K."/>
            <person name="Coulpier F."/>
            <person name="Deshpande N."/>
            <person name="von Doehren H."/>
            <person name="Ebbole D.J."/>
            <person name="Esquivel-Naranjo E.U."/>
            <person name="Fekete E."/>
            <person name="Flipphi M."/>
            <person name="Glaser F."/>
            <person name="Gomez-Rodriguez E.Y."/>
            <person name="Gruber S."/>
            <person name="Han C."/>
            <person name="Henrissat B."/>
            <person name="Hermosa R."/>
            <person name="Hernandez-Onate M."/>
            <person name="Karaffa L."/>
            <person name="Kosti I."/>
            <person name="Le Crom S."/>
            <person name="Lindquist E."/>
            <person name="Lucas S."/>
            <person name="Luebeck M."/>
            <person name="Luebeck P.S."/>
            <person name="Margeot A."/>
            <person name="Metz B."/>
            <person name="Misra M."/>
            <person name="Nevalainen H."/>
            <person name="Omann M."/>
            <person name="Packer N."/>
            <person name="Perrone G."/>
            <person name="Uresti-Rivera E.E."/>
            <person name="Salamov A."/>
            <person name="Schmoll M."/>
            <person name="Seiboth B."/>
            <person name="Shapiro H."/>
            <person name="Sukno S."/>
            <person name="Tamayo-Ramos J.A."/>
            <person name="Tisch D."/>
            <person name="Wiest A."/>
            <person name="Wilkinson H.H."/>
            <person name="Zhang M."/>
            <person name="Coutinho P.M."/>
            <person name="Kenerley C.M."/>
            <person name="Monte E."/>
            <person name="Baker S.E."/>
            <person name="Grigoriev I.V."/>
        </authorList>
    </citation>
    <scope>NUCLEOTIDE SEQUENCE [LARGE SCALE GENOMIC DNA]</scope>
    <source>
        <strain evidence="2">ATCC 20476 / IMI 206040</strain>
    </source>
</reference>
<name>G9NU78_HYPAI</name>